<dbReference type="PROSITE" id="PS51900">
    <property type="entry name" value="CB"/>
    <property type="match status" value="1"/>
</dbReference>
<evidence type="ECO:0000256" key="5">
    <source>
        <dbReference type="ARBA" id="ARBA00023172"/>
    </source>
</evidence>
<dbReference type="InterPro" id="IPR050090">
    <property type="entry name" value="Tyrosine_recombinase_XerCD"/>
</dbReference>
<dbReference type="STRING" id="485916.Dtox_2214"/>
<accession>C8VZQ4</accession>
<comment type="similarity">
    <text evidence="2">Belongs to the 'phage' integrase family.</text>
</comment>
<dbReference type="RefSeq" id="WP_015757736.1">
    <property type="nucleotide sequence ID" value="NC_013216.1"/>
</dbReference>
<keyword evidence="3" id="KW-0229">DNA integration</keyword>
<dbReference type="Pfam" id="PF00589">
    <property type="entry name" value="Phage_integrase"/>
    <property type="match status" value="1"/>
</dbReference>
<dbReference type="SMR" id="C8VZQ4"/>
<evidence type="ECO:0000259" key="7">
    <source>
        <dbReference type="PROSITE" id="PS51898"/>
    </source>
</evidence>
<dbReference type="InterPro" id="IPR002104">
    <property type="entry name" value="Integrase_catalytic"/>
</dbReference>
<keyword evidence="5" id="KW-0233">DNA recombination</keyword>
<evidence type="ECO:0000313" key="10">
    <source>
        <dbReference type="Proteomes" id="UP000002217"/>
    </source>
</evidence>
<dbReference type="Gene3D" id="1.10.150.130">
    <property type="match status" value="1"/>
</dbReference>
<organism evidence="9 10">
    <name type="scientific">Desulfofarcimen acetoxidans (strain ATCC 49208 / DSM 771 / KCTC 5769 / VKM B-1644 / 5575)</name>
    <name type="common">Desulfotomaculum acetoxidans</name>
    <dbReference type="NCBI Taxonomy" id="485916"/>
    <lineage>
        <taxon>Bacteria</taxon>
        <taxon>Bacillati</taxon>
        <taxon>Bacillota</taxon>
        <taxon>Clostridia</taxon>
        <taxon>Eubacteriales</taxon>
        <taxon>Peptococcaceae</taxon>
        <taxon>Desulfofarcimen</taxon>
    </lineage>
</organism>
<name>C8VZQ4_DESAS</name>
<dbReference type="InterPro" id="IPR010998">
    <property type="entry name" value="Integrase_recombinase_N"/>
</dbReference>
<dbReference type="PANTHER" id="PTHR30349:SF41">
    <property type="entry name" value="INTEGRASE_RECOMBINASE PROTEIN MJ0367-RELATED"/>
    <property type="match status" value="1"/>
</dbReference>
<proteinExistence type="inferred from homology"/>
<dbReference type="GO" id="GO:0006310">
    <property type="term" value="P:DNA recombination"/>
    <property type="evidence" value="ECO:0007669"/>
    <property type="project" value="UniProtKB-KW"/>
</dbReference>
<gene>
    <name evidence="9" type="ordered locus">Dtox_2214</name>
</gene>
<evidence type="ECO:0000256" key="4">
    <source>
        <dbReference type="ARBA" id="ARBA00023125"/>
    </source>
</evidence>
<dbReference type="KEGG" id="dae:Dtox_2214"/>
<dbReference type="GO" id="GO:0015074">
    <property type="term" value="P:DNA integration"/>
    <property type="evidence" value="ECO:0007669"/>
    <property type="project" value="UniProtKB-KW"/>
</dbReference>
<keyword evidence="4 6" id="KW-0238">DNA-binding</keyword>
<dbReference type="OrthoDB" id="9802329at2"/>
<evidence type="ECO:0000256" key="1">
    <source>
        <dbReference type="ARBA" id="ARBA00003283"/>
    </source>
</evidence>
<dbReference type="EMBL" id="CP001720">
    <property type="protein sequence ID" value="ACV63032.1"/>
    <property type="molecule type" value="Genomic_DNA"/>
</dbReference>
<dbReference type="GO" id="GO:0003677">
    <property type="term" value="F:DNA binding"/>
    <property type="evidence" value="ECO:0007669"/>
    <property type="project" value="UniProtKB-UniRule"/>
</dbReference>
<feature type="domain" description="Core-binding (CB)" evidence="8">
    <location>
        <begin position="117"/>
        <end position="201"/>
    </location>
</feature>
<comment type="function">
    <text evidence="1">Site-specific tyrosine recombinase, which acts by catalyzing the cutting and rejoining of the recombining DNA molecules.</text>
</comment>
<dbReference type="AlphaFoldDB" id="C8VZQ4"/>
<dbReference type="InterPro" id="IPR044068">
    <property type="entry name" value="CB"/>
</dbReference>
<dbReference type="PANTHER" id="PTHR30349">
    <property type="entry name" value="PHAGE INTEGRASE-RELATED"/>
    <property type="match status" value="1"/>
</dbReference>
<dbReference type="Gene3D" id="1.10.443.10">
    <property type="entry name" value="Intergrase catalytic core"/>
    <property type="match status" value="1"/>
</dbReference>
<dbReference type="HOGENOM" id="CLU_027562_23_4_9"/>
<dbReference type="InterPro" id="IPR013762">
    <property type="entry name" value="Integrase-like_cat_sf"/>
</dbReference>
<keyword evidence="10" id="KW-1185">Reference proteome</keyword>
<dbReference type="InterPro" id="IPR011010">
    <property type="entry name" value="DNA_brk_join_enz"/>
</dbReference>
<evidence type="ECO:0000313" key="9">
    <source>
        <dbReference type="EMBL" id="ACV63032.1"/>
    </source>
</evidence>
<dbReference type="Proteomes" id="UP000002217">
    <property type="component" value="Chromosome"/>
</dbReference>
<evidence type="ECO:0000256" key="3">
    <source>
        <dbReference type="ARBA" id="ARBA00022908"/>
    </source>
</evidence>
<feature type="domain" description="Tyr recombinase" evidence="7">
    <location>
        <begin position="219"/>
        <end position="405"/>
    </location>
</feature>
<sequence>MPRLTDFINLSNELKRVPISELIVKAKSLVKAKRYSQSTIWHYNERFNDLQHSSALFNTEKLSEKFIAQYIEEGMQKSPKLARSSVQRKALLNLIAAAVNTTPVFTNEKDADKIQIKSLRENLNTYNQYLREQEKRKETIKSYLQVATKFLLYLDKNKKSNFSKVTAIDIREFITDLGAKWSPRSMRIVPSQLKTYLKFAGFPVNAILFSSFRAPRKSKPVRAMSFENVEALWKYIEGDDGDLRSKAIVTILLATGMRPVDITELKLDDINWNNDNIGFIQSKTGEGMNIELFPVMGSAIIRYMTEERPKGTGAKFIFLTKKAPYRGLTPSVCNCILKVALEKIGVTFVADGLHCPRAVRRSLVSRMIAKGVPVQNAAAAIGHVDEKSVDLYTELDVKKMRSICLPIPNPMKEWLST</sequence>
<protein>
    <submittedName>
        <fullName evidence="9">Integrase domain protein SAM domain protein</fullName>
    </submittedName>
</protein>
<dbReference type="InterPro" id="IPR004107">
    <property type="entry name" value="Integrase_SAM-like_N"/>
</dbReference>
<dbReference type="PROSITE" id="PS51898">
    <property type="entry name" value="TYR_RECOMBINASE"/>
    <property type="match status" value="1"/>
</dbReference>
<dbReference type="eggNOG" id="COG0582">
    <property type="taxonomic scope" value="Bacteria"/>
</dbReference>
<evidence type="ECO:0000259" key="8">
    <source>
        <dbReference type="PROSITE" id="PS51900"/>
    </source>
</evidence>
<evidence type="ECO:0000256" key="2">
    <source>
        <dbReference type="ARBA" id="ARBA00008857"/>
    </source>
</evidence>
<reference evidence="9 10" key="1">
    <citation type="journal article" date="2009" name="Stand. Genomic Sci.">
        <title>Complete genome sequence of Desulfotomaculum acetoxidans type strain (5575).</title>
        <authorList>
            <person name="Spring S."/>
            <person name="Lapidus A."/>
            <person name="Schroder M."/>
            <person name="Gleim D."/>
            <person name="Sims D."/>
            <person name="Meincke L."/>
            <person name="Glavina Del Rio T."/>
            <person name="Tice H."/>
            <person name="Copeland A."/>
            <person name="Cheng J.F."/>
            <person name="Lucas S."/>
            <person name="Chen F."/>
            <person name="Nolan M."/>
            <person name="Bruce D."/>
            <person name="Goodwin L."/>
            <person name="Pitluck S."/>
            <person name="Ivanova N."/>
            <person name="Mavromatis K."/>
            <person name="Mikhailova N."/>
            <person name="Pati A."/>
            <person name="Chen A."/>
            <person name="Palaniappan K."/>
            <person name="Land M."/>
            <person name="Hauser L."/>
            <person name="Chang Y.J."/>
            <person name="Jeffries C.D."/>
            <person name="Chain P."/>
            <person name="Saunders E."/>
            <person name="Brettin T."/>
            <person name="Detter J.C."/>
            <person name="Goker M."/>
            <person name="Bristow J."/>
            <person name="Eisen J.A."/>
            <person name="Markowitz V."/>
            <person name="Hugenholtz P."/>
            <person name="Kyrpides N.C."/>
            <person name="Klenk H.P."/>
            <person name="Han C."/>
        </authorList>
    </citation>
    <scope>NUCLEOTIDE SEQUENCE [LARGE SCALE GENOMIC DNA]</scope>
    <source>
        <strain evidence="10">ATCC 49208 / DSM 771 / VKM B-1644</strain>
    </source>
</reference>
<dbReference type="SUPFAM" id="SSF56349">
    <property type="entry name" value="DNA breaking-rejoining enzymes"/>
    <property type="match status" value="1"/>
</dbReference>
<evidence type="ECO:0000256" key="6">
    <source>
        <dbReference type="PROSITE-ProRule" id="PRU01248"/>
    </source>
</evidence>
<dbReference type="Pfam" id="PF02899">
    <property type="entry name" value="Phage_int_SAM_1"/>
    <property type="match status" value="1"/>
</dbReference>